<dbReference type="PRINTS" id="PR01415">
    <property type="entry name" value="ANKYRIN"/>
</dbReference>
<evidence type="ECO:0000313" key="7">
    <source>
        <dbReference type="EMBL" id="KAL1507536.1"/>
    </source>
</evidence>
<dbReference type="AlphaFoldDB" id="A0AB34ITZ8"/>
<dbReference type="SUPFAM" id="SSF48403">
    <property type="entry name" value="Ankyrin repeat"/>
    <property type="match status" value="1"/>
</dbReference>
<dbReference type="InterPro" id="IPR036770">
    <property type="entry name" value="Ankyrin_rpt-contain_sf"/>
</dbReference>
<dbReference type="PROSITE" id="PS50297">
    <property type="entry name" value="ANK_REP_REGION"/>
    <property type="match status" value="2"/>
</dbReference>
<dbReference type="Gene3D" id="1.25.40.20">
    <property type="entry name" value="Ankyrin repeat-containing domain"/>
    <property type="match status" value="2"/>
</dbReference>
<dbReference type="Gene3D" id="1.10.238.10">
    <property type="entry name" value="EF-hand"/>
    <property type="match status" value="1"/>
</dbReference>
<dbReference type="CDD" id="cd00051">
    <property type="entry name" value="EFh"/>
    <property type="match status" value="1"/>
</dbReference>
<keyword evidence="8" id="KW-1185">Reference proteome</keyword>
<dbReference type="SMART" id="SM00248">
    <property type="entry name" value="ANK"/>
    <property type="match status" value="3"/>
</dbReference>
<feature type="region of interest" description="Disordered" evidence="5">
    <location>
        <begin position="336"/>
        <end position="370"/>
    </location>
</feature>
<dbReference type="PROSITE" id="PS50088">
    <property type="entry name" value="ANK_REPEAT"/>
    <property type="match status" value="2"/>
</dbReference>
<gene>
    <name evidence="7" type="ORF">AB1Y20_007159</name>
</gene>
<evidence type="ECO:0000313" key="8">
    <source>
        <dbReference type="Proteomes" id="UP001515480"/>
    </source>
</evidence>
<name>A0AB34ITZ8_PRYPA</name>
<dbReference type="Pfam" id="PF12796">
    <property type="entry name" value="Ank_2"/>
    <property type="match status" value="1"/>
</dbReference>
<feature type="compositionally biased region" description="Basic and acidic residues" evidence="5">
    <location>
        <begin position="336"/>
        <end position="347"/>
    </location>
</feature>
<dbReference type="Pfam" id="PF13499">
    <property type="entry name" value="EF-hand_7"/>
    <property type="match status" value="1"/>
</dbReference>
<dbReference type="InterPro" id="IPR018247">
    <property type="entry name" value="EF_Hand_1_Ca_BS"/>
</dbReference>
<dbReference type="PANTHER" id="PTHR24198">
    <property type="entry name" value="ANKYRIN REPEAT AND PROTEIN KINASE DOMAIN-CONTAINING PROTEIN"/>
    <property type="match status" value="1"/>
</dbReference>
<dbReference type="EMBL" id="JBGBPQ010000017">
    <property type="protein sequence ID" value="KAL1507536.1"/>
    <property type="molecule type" value="Genomic_DNA"/>
</dbReference>
<dbReference type="SUPFAM" id="SSF47473">
    <property type="entry name" value="EF-hand"/>
    <property type="match status" value="1"/>
</dbReference>
<dbReference type="GO" id="GO:0005509">
    <property type="term" value="F:calcium ion binding"/>
    <property type="evidence" value="ECO:0007669"/>
    <property type="project" value="InterPro"/>
</dbReference>
<accession>A0AB34ITZ8</accession>
<dbReference type="InterPro" id="IPR002110">
    <property type="entry name" value="Ankyrin_rpt"/>
</dbReference>
<keyword evidence="2" id="KW-0106">Calcium</keyword>
<evidence type="ECO:0000256" key="3">
    <source>
        <dbReference type="ARBA" id="ARBA00023043"/>
    </source>
</evidence>
<dbReference type="Proteomes" id="UP001515480">
    <property type="component" value="Unassembled WGS sequence"/>
</dbReference>
<evidence type="ECO:0000259" key="6">
    <source>
        <dbReference type="PROSITE" id="PS50222"/>
    </source>
</evidence>
<evidence type="ECO:0000256" key="1">
    <source>
        <dbReference type="ARBA" id="ARBA00022737"/>
    </source>
</evidence>
<keyword evidence="3 4" id="KW-0040">ANK repeat</keyword>
<proteinExistence type="predicted"/>
<sequence>MSGEGRGGGGEASGGEVPLPLGMEVTAALLQKMLAAMDKNGDGKTSKEEFKLAYVSLAASEGKTVSDAEYDKLWVQVDKDKSGDVSIAELASYFGFEVDASGMVVQSTEMDDDTILEALKMAYHLHVVDQPAPEASPKPEKVVVERYKAVTLKSEPQDSLERRLLEDAWCGDVASVNSLIDKMVAQKKTILIEDSETGLSPLLRIARFGDSAEVLARKMLDVGGEPRRDVNYQGLLDKKTPLHVAAEHGQANFMKLILDRGADPMIREAEGRSALHSAVHSNKIAAVIALLEHPKVVMKKLDLIQICDNHGRTALHIAAFRDSGEEPEIVKLLLEHGADPKRTDKSNHTAGKLAGKSGRRKSRELLDAYA</sequence>
<evidence type="ECO:0000256" key="4">
    <source>
        <dbReference type="PROSITE-ProRule" id="PRU00023"/>
    </source>
</evidence>
<dbReference type="InterPro" id="IPR002048">
    <property type="entry name" value="EF_hand_dom"/>
</dbReference>
<dbReference type="PROSITE" id="PS50222">
    <property type="entry name" value="EF_HAND_2"/>
    <property type="match status" value="2"/>
</dbReference>
<keyword evidence="1" id="KW-0677">Repeat</keyword>
<protein>
    <recommendedName>
        <fullName evidence="6">EF-hand domain-containing protein</fullName>
    </recommendedName>
</protein>
<feature type="repeat" description="ANK" evidence="4">
    <location>
        <begin position="310"/>
        <end position="345"/>
    </location>
</feature>
<evidence type="ECO:0000256" key="5">
    <source>
        <dbReference type="SAM" id="MobiDB-lite"/>
    </source>
</evidence>
<dbReference type="InterPro" id="IPR011992">
    <property type="entry name" value="EF-hand-dom_pair"/>
</dbReference>
<reference evidence="7 8" key="1">
    <citation type="journal article" date="2024" name="Science">
        <title>Giant polyketide synthase enzymes in the biosynthesis of giant marine polyether toxins.</title>
        <authorList>
            <person name="Fallon T.R."/>
            <person name="Shende V.V."/>
            <person name="Wierzbicki I.H."/>
            <person name="Pendleton A.L."/>
            <person name="Watervoot N.F."/>
            <person name="Auber R.P."/>
            <person name="Gonzalez D.J."/>
            <person name="Wisecaver J.H."/>
            <person name="Moore B.S."/>
        </authorList>
    </citation>
    <scope>NUCLEOTIDE SEQUENCE [LARGE SCALE GENOMIC DNA]</scope>
    <source>
        <strain evidence="7 8">12B1</strain>
    </source>
</reference>
<dbReference type="PANTHER" id="PTHR24198:SF165">
    <property type="entry name" value="ANKYRIN REPEAT-CONTAINING PROTEIN-RELATED"/>
    <property type="match status" value="1"/>
</dbReference>
<organism evidence="7 8">
    <name type="scientific">Prymnesium parvum</name>
    <name type="common">Toxic golden alga</name>
    <dbReference type="NCBI Taxonomy" id="97485"/>
    <lineage>
        <taxon>Eukaryota</taxon>
        <taxon>Haptista</taxon>
        <taxon>Haptophyta</taxon>
        <taxon>Prymnesiophyceae</taxon>
        <taxon>Prymnesiales</taxon>
        <taxon>Prymnesiaceae</taxon>
        <taxon>Prymnesium</taxon>
    </lineage>
</organism>
<feature type="domain" description="EF-hand" evidence="6">
    <location>
        <begin position="25"/>
        <end position="60"/>
    </location>
</feature>
<dbReference type="SMART" id="SM00054">
    <property type="entry name" value="EFh"/>
    <property type="match status" value="2"/>
</dbReference>
<evidence type="ECO:0000256" key="2">
    <source>
        <dbReference type="ARBA" id="ARBA00022837"/>
    </source>
</evidence>
<dbReference type="PROSITE" id="PS00018">
    <property type="entry name" value="EF_HAND_1"/>
    <property type="match status" value="1"/>
</dbReference>
<comment type="caution">
    <text evidence="7">The sequence shown here is derived from an EMBL/GenBank/DDBJ whole genome shotgun (WGS) entry which is preliminary data.</text>
</comment>
<feature type="domain" description="EF-hand" evidence="6">
    <location>
        <begin position="65"/>
        <end position="100"/>
    </location>
</feature>
<feature type="repeat" description="ANK" evidence="4">
    <location>
        <begin position="237"/>
        <end position="269"/>
    </location>
</feature>